<gene>
    <name evidence="2" type="ORF">EW145_g8195</name>
</gene>
<accession>A0A4S4K8N7</accession>
<evidence type="ECO:0000313" key="2">
    <source>
        <dbReference type="EMBL" id="THG94173.1"/>
    </source>
</evidence>
<dbReference type="InterPro" id="IPR032466">
    <property type="entry name" value="Metal_Hydrolase"/>
</dbReference>
<proteinExistence type="predicted"/>
<dbReference type="Gene3D" id="3.20.20.140">
    <property type="entry name" value="Metal-dependent hydrolases"/>
    <property type="match status" value="1"/>
</dbReference>
<dbReference type="Pfam" id="PF01979">
    <property type="entry name" value="Amidohydro_1"/>
    <property type="match status" value="1"/>
</dbReference>
<dbReference type="SUPFAM" id="SSF51556">
    <property type="entry name" value="Metallo-dependent hydrolases"/>
    <property type="match status" value="1"/>
</dbReference>
<dbReference type="Proteomes" id="UP000308199">
    <property type="component" value="Unassembled WGS sequence"/>
</dbReference>
<protein>
    <recommendedName>
        <fullName evidence="1">Amidohydrolase-related domain-containing protein</fullName>
    </recommendedName>
</protein>
<sequence length="245" mass="26469">MTVAGSHCRWEIAMQVHQATDAHSNSNDPTPSPGTITVLAGRVFDPYTRAFLCAQAITVDPRTGLICDVRAQTQHERESAFDSDVQVVDLRDATVLPGFVDAHVHLFLHPYAETSWEDQLTKEPLVERTVRAVNHARETLLAGDLGTEGAGDADVALRKCLSGVHALVPGPRYYIANRALVPTGSYGPKGNLRVNEEGVQGISGAEVADGVEECRKAVRRQIGAGADWIKVRALLLLVLVVAYAK</sequence>
<evidence type="ECO:0000313" key="3">
    <source>
        <dbReference type="Proteomes" id="UP000308199"/>
    </source>
</evidence>
<dbReference type="EMBL" id="SGPK01001147">
    <property type="protein sequence ID" value="THG94173.1"/>
    <property type="molecule type" value="Genomic_DNA"/>
</dbReference>
<comment type="caution">
    <text evidence="2">The sequence shown here is derived from an EMBL/GenBank/DDBJ whole genome shotgun (WGS) entry which is preliminary data.</text>
</comment>
<dbReference type="PANTHER" id="PTHR43135">
    <property type="entry name" value="ALPHA-D-RIBOSE 1-METHYLPHOSPHONATE 5-TRIPHOSPHATE DIPHOSPHATASE"/>
    <property type="match status" value="1"/>
</dbReference>
<name>A0A4S4K8N7_9AGAM</name>
<reference evidence="2 3" key="1">
    <citation type="submission" date="2019-02" db="EMBL/GenBank/DDBJ databases">
        <title>Genome sequencing of the rare red list fungi Phellinidium pouzarii.</title>
        <authorList>
            <person name="Buettner E."/>
            <person name="Kellner H."/>
        </authorList>
    </citation>
    <scope>NUCLEOTIDE SEQUENCE [LARGE SCALE GENOMIC DNA]</scope>
    <source>
        <strain evidence="2 3">DSM 108285</strain>
    </source>
</reference>
<dbReference type="PANTHER" id="PTHR43135:SF3">
    <property type="entry name" value="ALPHA-D-RIBOSE 1-METHYLPHOSPHONATE 5-TRIPHOSPHATE DIPHOSPHATASE"/>
    <property type="match status" value="1"/>
</dbReference>
<dbReference type="GO" id="GO:0016787">
    <property type="term" value="F:hydrolase activity"/>
    <property type="evidence" value="ECO:0007669"/>
    <property type="project" value="InterPro"/>
</dbReference>
<evidence type="ECO:0000259" key="1">
    <source>
        <dbReference type="Pfam" id="PF01979"/>
    </source>
</evidence>
<dbReference type="OrthoDB" id="5595695at2759"/>
<feature type="domain" description="Amidohydrolase-related" evidence="1">
    <location>
        <begin position="94"/>
        <end position="233"/>
    </location>
</feature>
<dbReference type="InterPro" id="IPR006680">
    <property type="entry name" value="Amidohydro-rel"/>
</dbReference>
<dbReference type="InterPro" id="IPR051781">
    <property type="entry name" value="Metallo-dep_Hydrolase"/>
</dbReference>
<keyword evidence="3" id="KW-1185">Reference proteome</keyword>
<organism evidence="2 3">
    <name type="scientific">Phellinidium pouzarii</name>
    <dbReference type="NCBI Taxonomy" id="167371"/>
    <lineage>
        <taxon>Eukaryota</taxon>
        <taxon>Fungi</taxon>
        <taxon>Dikarya</taxon>
        <taxon>Basidiomycota</taxon>
        <taxon>Agaricomycotina</taxon>
        <taxon>Agaricomycetes</taxon>
        <taxon>Hymenochaetales</taxon>
        <taxon>Hymenochaetaceae</taxon>
        <taxon>Phellinidium</taxon>
    </lineage>
</organism>
<dbReference type="AlphaFoldDB" id="A0A4S4K8N7"/>